<evidence type="ECO:0000259" key="7">
    <source>
        <dbReference type="Pfam" id="PF02525"/>
    </source>
</evidence>
<evidence type="ECO:0000313" key="9">
    <source>
        <dbReference type="Proteomes" id="UP000032352"/>
    </source>
</evidence>
<dbReference type="GO" id="GO:0010181">
    <property type="term" value="F:FMN binding"/>
    <property type="evidence" value="ECO:0007669"/>
    <property type="project" value="UniProtKB-UniRule"/>
</dbReference>
<evidence type="ECO:0000313" key="8">
    <source>
        <dbReference type="EMBL" id="WDE02969.1"/>
    </source>
</evidence>
<dbReference type="Pfam" id="PF02525">
    <property type="entry name" value="Flavodoxin_2"/>
    <property type="match status" value="1"/>
</dbReference>
<organism evidence="8 9">
    <name type="scientific">Thalassomonas viridans</name>
    <dbReference type="NCBI Taxonomy" id="137584"/>
    <lineage>
        <taxon>Bacteria</taxon>
        <taxon>Pseudomonadati</taxon>
        <taxon>Pseudomonadota</taxon>
        <taxon>Gammaproteobacteria</taxon>
        <taxon>Alteromonadales</taxon>
        <taxon>Colwelliaceae</taxon>
        <taxon>Thalassomonas</taxon>
    </lineage>
</organism>
<keyword evidence="2 6" id="KW-0288">FMN</keyword>
<dbReference type="InterPro" id="IPR023048">
    <property type="entry name" value="NADH:quinone_OxRdtase_FMN_depd"/>
</dbReference>
<evidence type="ECO:0000256" key="1">
    <source>
        <dbReference type="ARBA" id="ARBA00022630"/>
    </source>
</evidence>
<dbReference type="EMBL" id="CP059733">
    <property type="protein sequence ID" value="WDE02969.1"/>
    <property type="molecule type" value="Genomic_DNA"/>
</dbReference>
<name>A0AAF0C7L1_9GAMM</name>
<comment type="function">
    <text evidence="6">Quinone reductase that provides resistance to thiol-specific stress caused by electrophilic quinones.</text>
</comment>
<reference evidence="8 9" key="1">
    <citation type="journal article" date="2015" name="Genome Announc.">
        <title>Draft Genome Sequences of Marine Isolates of Thalassomonas viridans and Thalassomonas actiniarum.</title>
        <authorList>
            <person name="Olonade I."/>
            <person name="van Zyl L.J."/>
            <person name="Trindade M."/>
        </authorList>
    </citation>
    <scope>NUCLEOTIDE SEQUENCE [LARGE SCALE GENOMIC DNA]</scope>
    <source>
        <strain evidence="8 9">XOM25</strain>
    </source>
</reference>
<comment type="similarity">
    <text evidence="6">Belongs to the azoreductase type 1 family.</text>
</comment>
<feature type="binding site" evidence="6">
    <location>
        <begin position="16"/>
        <end position="18"/>
    </location>
    <ligand>
        <name>FMN</name>
        <dbReference type="ChEBI" id="CHEBI:58210"/>
    </ligand>
</feature>
<keyword evidence="9" id="KW-1185">Reference proteome</keyword>
<protein>
    <recommendedName>
        <fullName evidence="6">FMN dependent NADH:quinone oxidoreductase</fullName>
        <ecNumber evidence="6">1.6.5.-</ecNumber>
    </recommendedName>
    <alternativeName>
        <fullName evidence="6">Azo-dye reductase</fullName>
    </alternativeName>
    <alternativeName>
        <fullName evidence="6">FMN-dependent NADH-azo compound oxidoreductase</fullName>
    </alternativeName>
    <alternativeName>
        <fullName evidence="6">FMN-dependent NADH-azoreductase</fullName>
        <ecNumber evidence="6">1.7.1.17</ecNumber>
    </alternativeName>
</protein>
<evidence type="ECO:0000256" key="3">
    <source>
        <dbReference type="ARBA" id="ARBA00023002"/>
    </source>
</evidence>
<dbReference type="InterPro" id="IPR029039">
    <property type="entry name" value="Flavoprotein-like_sf"/>
</dbReference>
<dbReference type="RefSeq" id="WP_044839039.1">
    <property type="nucleotide sequence ID" value="NZ_CP059733.1"/>
</dbReference>
<dbReference type="PANTHER" id="PTHR43741:SF2">
    <property type="entry name" value="FMN-DEPENDENT NADH:QUINONE OXIDOREDUCTASE"/>
    <property type="match status" value="1"/>
</dbReference>
<evidence type="ECO:0000256" key="5">
    <source>
        <dbReference type="ARBA" id="ARBA00048542"/>
    </source>
</evidence>
<keyword evidence="1 6" id="KW-0285">Flavoprotein</keyword>
<keyword evidence="3 6" id="KW-0560">Oxidoreductase</keyword>
<comment type="function">
    <text evidence="6">Also exhibits azoreductase activity. Catalyzes the reductive cleavage of the azo bond in aromatic azo compounds to the corresponding amines.</text>
</comment>
<reference evidence="8 9" key="2">
    <citation type="journal article" date="2022" name="Mar. Drugs">
        <title>Bioassay-Guided Fractionation Leads to the Detection of Cholic Acid Generated by the Rare Thalassomonas sp.</title>
        <authorList>
            <person name="Pheiffer F."/>
            <person name="Schneider Y.K."/>
            <person name="Hansen E.H."/>
            <person name="Andersen J.H."/>
            <person name="Isaksson J."/>
            <person name="Busche T."/>
            <person name="R C."/>
            <person name="Kalinowski J."/>
            <person name="Zyl L.V."/>
            <person name="Trindade M."/>
        </authorList>
    </citation>
    <scope>NUCLEOTIDE SEQUENCE [LARGE SCALE GENOMIC DNA]</scope>
    <source>
        <strain evidence="8 9">XOM25</strain>
    </source>
</reference>
<dbReference type="GO" id="GO:0009055">
    <property type="term" value="F:electron transfer activity"/>
    <property type="evidence" value="ECO:0007669"/>
    <property type="project" value="UniProtKB-UniRule"/>
</dbReference>
<dbReference type="Proteomes" id="UP000032352">
    <property type="component" value="Chromosome"/>
</dbReference>
<dbReference type="GO" id="GO:0016652">
    <property type="term" value="F:oxidoreductase activity, acting on NAD(P)H as acceptor"/>
    <property type="evidence" value="ECO:0007669"/>
    <property type="project" value="UniProtKB-UniRule"/>
</dbReference>
<proteinExistence type="inferred from homology"/>
<dbReference type="InterPro" id="IPR003680">
    <property type="entry name" value="Flavodoxin_fold"/>
</dbReference>
<comment type="catalytic activity">
    <reaction evidence="5">
        <text>N,N-dimethyl-1,4-phenylenediamine + anthranilate + 2 NAD(+) = 2-(4-dimethylaminophenyl)diazenylbenzoate + 2 NADH + 2 H(+)</text>
        <dbReference type="Rhea" id="RHEA:55872"/>
        <dbReference type="ChEBI" id="CHEBI:15378"/>
        <dbReference type="ChEBI" id="CHEBI:15783"/>
        <dbReference type="ChEBI" id="CHEBI:16567"/>
        <dbReference type="ChEBI" id="CHEBI:57540"/>
        <dbReference type="ChEBI" id="CHEBI:57945"/>
        <dbReference type="ChEBI" id="CHEBI:71579"/>
        <dbReference type="EC" id="1.7.1.17"/>
    </reaction>
    <physiologicalReaction direction="right-to-left" evidence="5">
        <dbReference type="Rhea" id="RHEA:55874"/>
    </physiologicalReaction>
</comment>
<feature type="binding site" evidence="6">
    <location>
        <begin position="96"/>
        <end position="99"/>
    </location>
    <ligand>
        <name>FMN</name>
        <dbReference type="ChEBI" id="CHEBI:58210"/>
    </ligand>
</feature>
<comment type="caution">
    <text evidence="6">Lacks conserved residue(s) required for the propagation of feature annotation.</text>
</comment>
<dbReference type="Gene3D" id="3.40.50.360">
    <property type="match status" value="1"/>
</dbReference>
<feature type="domain" description="Flavodoxin-like fold" evidence="7">
    <location>
        <begin position="2"/>
        <end position="197"/>
    </location>
</feature>
<evidence type="ECO:0000256" key="6">
    <source>
        <dbReference type="HAMAP-Rule" id="MF_01216"/>
    </source>
</evidence>
<accession>A0AAF0C7L1</accession>
<sequence>MSKILVLNTGLNGDNSNSNKFTQMYLQVRKSSGLQDEVSVRDLNDDQLPHLSAEEMQAWMTPPQQQTPQQQQLAKLSDDLIAELMAHDIIVIGMPMYNLGVPSTFKAYIDRIARAGKTFSYTENGPQGLVKDTKVVVLAARGGMYQGTPMDTQTGFIKGIYGLMGISDVDFIYAEGLNMGEEAAEKAWTTAGEQLEQSV</sequence>
<comment type="catalytic activity">
    <reaction evidence="6">
        <text>2 a quinone + NADH + H(+) = 2 a 1,4-benzosemiquinone + NAD(+)</text>
        <dbReference type="Rhea" id="RHEA:65952"/>
        <dbReference type="ChEBI" id="CHEBI:15378"/>
        <dbReference type="ChEBI" id="CHEBI:57540"/>
        <dbReference type="ChEBI" id="CHEBI:57945"/>
        <dbReference type="ChEBI" id="CHEBI:132124"/>
        <dbReference type="ChEBI" id="CHEBI:134225"/>
    </reaction>
</comment>
<gene>
    <name evidence="6" type="primary">azoR</name>
    <name evidence="8" type="ORF">SG34_016135</name>
</gene>
<dbReference type="EC" id="1.6.5.-" evidence="6"/>
<dbReference type="EC" id="1.7.1.17" evidence="6"/>
<dbReference type="SUPFAM" id="SSF52218">
    <property type="entry name" value="Flavoproteins"/>
    <property type="match status" value="1"/>
</dbReference>
<evidence type="ECO:0000256" key="2">
    <source>
        <dbReference type="ARBA" id="ARBA00022643"/>
    </source>
</evidence>
<keyword evidence="4 6" id="KW-0520">NAD</keyword>
<dbReference type="InterPro" id="IPR050104">
    <property type="entry name" value="FMN-dep_NADH:Q_OxRdtase_AzoR1"/>
</dbReference>
<comment type="cofactor">
    <cofactor evidence="6">
        <name>FMN</name>
        <dbReference type="ChEBI" id="CHEBI:58210"/>
    </cofactor>
    <text evidence="6">Binds 1 FMN per subunit.</text>
</comment>
<dbReference type="HAMAP" id="MF_01216">
    <property type="entry name" value="Azoreductase_type1"/>
    <property type="match status" value="1"/>
</dbReference>
<evidence type="ECO:0000256" key="4">
    <source>
        <dbReference type="ARBA" id="ARBA00023027"/>
    </source>
</evidence>
<comment type="subunit">
    <text evidence="6">Homodimer.</text>
</comment>
<dbReference type="PANTHER" id="PTHR43741">
    <property type="entry name" value="FMN-DEPENDENT NADH-AZOREDUCTASE 1"/>
    <property type="match status" value="1"/>
</dbReference>
<dbReference type="AlphaFoldDB" id="A0AAF0C7L1"/>
<dbReference type="GO" id="GO:0016655">
    <property type="term" value="F:oxidoreductase activity, acting on NAD(P)H, quinone or similar compound as acceptor"/>
    <property type="evidence" value="ECO:0007669"/>
    <property type="project" value="InterPro"/>
</dbReference>
<dbReference type="KEGG" id="tvd:SG34_016135"/>